<dbReference type="SUPFAM" id="SSF49785">
    <property type="entry name" value="Galactose-binding domain-like"/>
    <property type="match status" value="1"/>
</dbReference>
<feature type="domain" description="F5/8 type C" evidence="1">
    <location>
        <begin position="34"/>
        <end position="147"/>
    </location>
</feature>
<evidence type="ECO:0000259" key="1">
    <source>
        <dbReference type="Pfam" id="PF00754"/>
    </source>
</evidence>
<proteinExistence type="predicted"/>
<name>G3MAA6_9CAUD</name>
<dbReference type="Proteomes" id="UP000009273">
    <property type="component" value="Segment"/>
</dbReference>
<keyword evidence="3" id="KW-1185">Reference proteome</keyword>
<dbReference type="Pfam" id="PF00754">
    <property type="entry name" value="F5_F8_type_C"/>
    <property type="match status" value="1"/>
</dbReference>
<evidence type="ECO:0000313" key="3">
    <source>
        <dbReference type="Proteomes" id="UP000009273"/>
    </source>
</evidence>
<dbReference type="EMBL" id="JN638751">
    <property type="protein sequence ID" value="AEO93624.1"/>
    <property type="molecule type" value="Genomic_DNA"/>
</dbReference>
<reference evidence="2 3" key="1">
    <citation type="submission" date="2011-09" db="EMBL/GenBank/DDBJ databases">
        <authorList>
            <person name="Pope W.H."/>
            <person name="Pedulla M.L."/>
            <person name="Ford M.E."/>
            <person name="Peebles C.L."/>
            <person name="Hatfull G.H."/>
            <person name="Hendrix R.W."/>
        </authorList>
    </citation>
    <scope>NUCLEOTIDE SEQUENCE [LARGE SCALE GENOMIC DNA]</scope>
    <source>
        <strain evidence="2">G</strain>
    </source>
</reference>
<organism evidence="2 3">
    <name type="scientific">Bacillus phage G</name>
    <dbReference type="NCBI Taxonomy" id="2884420"/>
    <lineage>
        <taxon>Viruses</taxon>
        <taxon>Duplodnaviria</taxon>
        <taxon>Heunggongvirae</taxon>
        <taxon>Uroviricota</taxon>
        <taxon>Caudoviricetes</taxon>
        <taxon>Donellivirus</taxon>
        <taxon>Donellivirus gee</taxon>
    </lineage>
</organism>
<evidence type="ECO:0000313" key="2">
    <source>
        <dbReference type="EMBL" id="AEO93624.1"/>
    </source>
</evidence>
<dbReference type="InterPro" id="IPR000421">
    <property type="entry name" value="FA58C"/>
</dbReference>
<accession>G3MAA6</accession>
<dbReference type="GeneID" id="18563580"/>
<dbReference type="InterPro" id="IPR008979">
    <property type="entry name" value="Galactose-bd-like_sf"/>
</dbReference>
<dbReference type="KEGG" id="vg:18563580"/>
<protein>
    <submittedName>
        <fullName evidence="2">Gp365</fullName>
    </submittedName>
</protein>
<dbReference type="RefSeq" id="YP_009015668.1">
    <property type="nucleotide sequence ID" value="NC_023719.1"/>
</dbReference>
<sequence>MSITKKIELVPTMTSNTSAGVAFGSGVLSTSYNFFMAFDKNVATAWCSNSIISHLGYNFNKNTYLNAYSLTCRNLNADDLTSMVSSWTFEGSNDGTSWTVLDTQNGHTWTKSQEKLFNLSTLVNYSQYRVNIAANNGYAGVSSIGEFNLIWFKNVGIALKNPTTDKNYSLSDNTLIHLPNASNKNMILFGMEQGKEVQLDVPLDRMKYIQDMSEALDVGRTFRHEIEVGKEIVQKVIL</sequence>
<dbReference type="Gene3D" id="2.60.120.260">
    <property type="entry name" value="Galactose-binding domain-like"/>
    <property type="match status" value="1"/>
</dbReference>
<gene>
    <name evidence="2" type="primary">365</name>
    <name evidence="2" type="ORF">G_365</name>
</gene>